<feature type="compositionally biased region" description="Polar residues" evidence="2">
    <location>
        <begin position="1"/>
        <end position="14"/>
    </location>
</feature>
<sequence>MGDESSIISSTSPPQKKKKVQRQIGTHNGQFHADEALACFMLKQLPEFKNAEIIRTRDYKILEDCDIVVDVGGVYDPVKNRFDHHQRTFNENFNSLDSKKIWVTKLSSAGLVYFHFGRQLISQTMEKSETDPITELIFDKIYERFIQEIDGIDNGIDQTEEKPKYRITTGLSSRVGCLNPGWNQPQNNRDELFEKAMELTGSELMERINYYKNTWLPARDIVLTAFNNRHNVDPSGEVMCFEKGGVPWKEHLFNLEEELKAETPVKYVLYQDLTGQWRVQCVPLQDGGFQNRLSLPEEWRGVRDDELSKKTGIKDCVFVHAGGFIGGNKTYEGVLKMAQKSLELNKVKK</sequence>
<dbReference type="GO" id="GO:0005737">
    <property type="term" value="C:cytoplasm"/>
    <property type="evidence" value="ECO:0007669"/>
    <property type="project" value="TreeGrafter"/>
</dbReference>
<dbReference type="OrthoDB" id="10265310at2759"/>
<feature type="region of interest" description="Disordered" evidence="2">
    <location>
        <begin position="1"/>
        <end position="24"/>
    </location>
</feature>
<dbReference type="GO" id="GO:0005634">
    <property type="term" value="C:nucleus"/>
    <property type="evidence" value="ECO:0007669"/>
    <property type="project" value="TreeGrafter"/>
</dbReference>
<dbReference type="KEGG" id="lgi:LOTGIDRAFT_217311"/>
<dbReference type="PANTHER" id="PTHR11215:SF1">
    <property type="entry name" value="MYG1 EXONUCLEASE"/>
    <property type="match status" value="1"/>
</dbReference>
<evidence type="ECO:0000256" key="2">
    <source>
        <dbReference type="SAM" id="MobiDB-lite"/>
    </source>
</evidence>
<dbReference type="PANTHER" id="PTHR11215">
    <property type="entry name" value="METAL DEPENDENT HYDROLASE - RELATED"/>
    <property type="match status" value="1"/>
</dbReference>
<accession>V4A4D9</accession>
<evidence type="ECO:0000256" key="1">
    <source>
        <dbReference type="ARBA" id="ARBA00010105"/>
    </source>
</evidence>
<dbReference type="InterPro" id="IPR003226">
    <property type="entry name" value="MYG1_exonuclease"/>
</dbReference>
<organism evidence="3 4">
    <name type="scientific">Lottia gigantea</name>
    <name type="common">Giant owl limpet</name>
    <dbReference type="NCBI Taxonomy" id="225164"/>
    <lineage>
        <taxon>Eukaryota</taxon>
        <taxon>Metazoa</taxon>
        <taxon>Spiralia</taxon>
        <taxon>Lophotrochozoa</taxon>
        <taxon>Mollusca</taxon>
        <taxon>Gastropoda</taxon>
        <taxon>Patellogastropoda</taxon>
        <taxon>Lottioidea</taxon>
        <taxon>Lottiidae</taxon>
        <taxon>Lottia</taxon>
    </lineage>
</organism>
<dbReference type="EMBL" id="KB202237">
    <property type="protein sequence ID" value="ESO91567.1"/>
    <property type="molecule type" value="Genomic_DNA"/>
</dbReference>
<dbReference type="HOGENOM" id="CLU_051576_0_0_1"/>
<keyword evidence="4" id="KW-1185">Reference proteome</keyword>
<dbReference type="OMA" id="FHCDEVV"/>
<dbReference type="AlphaFoldDB" id="V4A4D9"/>
<proteinExistence type="inferred from homology"/>
<dbReference type="CTD" id="20246701"/>
<reference evidence="3 4" key="1">
    <citation type="journal article" date="2013" name="Nature">
        <title>Insights into bilaterian evolution from three spiralian genomes.</title>
        <authorList>
            <person name="Simakov O."/>
            <person name="Marletaz F."/>
            <person name="Cho S.J."/>
            <person name="Edsinger-Gonzales E."/>
            <person name="Havlak P."/>
            <person name="Hellsten U."/>
            <person name="Kuo D.H."/>
            <person name="Larsson T."/>
            <person name="Lv J."/>
            <person name="Arendt D."/>
            <person name="Savage R."/>
            <person name="Osoegawa K."/>
            <person name="de Jong P."/>
            <person name="Grimwood J."/>
            <person name="Chapman J.A."/>
            <person name="Shapiro H."/>
            <person name="Aerts A."/>
            <person name="Otillar R.P."/>
            <person name="Terry A.Y."/>
            <person name="Boore J.L."/>
            <person name="Grigoriev I.V."/>
            <person name="Lindberg D.R."/>
            <person name="Seaver E.C."/>
            <person name="Weisblat D.A."/>
            <person name="Putnam N.H."/>
            <person name="Rokhsar D.S."/>
        </authorList>
    </citation>
    <scope>NUCLEOTIDE SEQUENCE [LARGE SCALE GENOMIC DNA]</scope>
</reference>
<dbReference type="Pfam" id="PF03690">
    <property type="entry name" value="MYG1_exonuc"/>
    <property type="match status" value="1"/>
</dbReference>
<dbReference type="GeneID" id="20246701"/>
<evidence type="ECO:0000313" key="4">
    <source>
        <dbReference type="Proteomes" id="UP000030746"/>
    </source>
</evidence>
<gene>
    <name evidence="3" type="ORF">LOTGIDRAFT_217311</name>
</gene>
<dbReference type="Proteomes" id="UP000030746">
    <property type="component" value="Unassembled WGS sequence"/>
</dbReference>
<dbReference type="RefSeq" id="XP_009057636.1">
    <property type="nucleotide sequence ID" value="XM_009059388.1"/>
</dbReference>
<comment type="similarity">
    <text evidence="1">Belongs to the MYG1 family.</text>
</comment>
<protein>
    <submittedName>
        <fullName evidence="3">Uncharacterized protein</fullName>
    </submittedName>
</protein>
<dbReference type="STRING" id="225164.V4A4D9"/>
<evidence type="ECO:0000313" key="3">
    <source>
        <dbReference type="EMBL" id="ESO91567.1"/>
    </source>
</evidence>
<name>V4A4D9_LOTGI</name>